<evidence type="ECO:0000256" key="10">
    <source>
        <dbReference type="SAM" id="MobiDB-lite"/>
    </source>
</evidence>
<feature type="region of interest" description="Disordered" evidence="10">
    <location>
        <begin position="136"/>
        <end position="157"/>
    </location>
</feature>
<evidence type="ECO:0000313" key="13">
    <source>
        <dbReference type="EMBL" id="KAA5536784.1"/>
    </source>
</evidence>
<evidence type="ECO:0000256" key="2">
    <source>
        <dbReference type="ARBA" id="ARBA00006555"/>
    </source>
</evidence>
<keyword evidence="8 11" id="KW-1133">Transmembrane helix</keyword>
<proteinExistence type="inferred from homology"/>
<evidence type="ECO:0000259" key="12">
    <source>
        <dbReference type="PROSITE" id="PS52015"/>
    </source>
</evidence>
<gene>
    <name evidence="13" type="ORF">F0919_03690</name>
</gene>
<dbReference type="NCBIfam" id="TIGR01352">
    <property type="entry name" value="tonB_Cterm"/>
    <property type="match status" value="1"/>
</dbReference>
<keyword evidence="4" id="KW-1003">Cell membrane</keyword>
<keyword evidence="5" id="KW-0997">Cell inner membrane</keyword>
<protein>
    <submittedName>
        <fullName evidence="13">TonB family protein</fullName>
    </submittedName>
</protein>
<dbReference type="GO" id="GO:0015031">
    <property type="term" value="P:protein transport"/>
    <property type="evidence" value="ECO:0007669"/>
    <property type="project" value="UniProtKB-KW"/>
</dbReference>
<feature type="domain" description="TonB C-terminal" evidence="12">
    <location>
        <begin position="181"/>
        <end position="273"/>
    </location>
</feature>
<keyword evidence="14" id="KW-1185">Reference proteome</keyword>
<feature type="compositionally biased region" description="Pro residues" evidence="10">
    <location>
        <begin position="85"/>
        <end position="98"/>
    </location>
</feature>
<dbReference type="GO" id="GO:0031992">
    <property type="term" value="F:energy transducer activity"/>
    <property type="evidence" value="ECO:0007669"/>
    <property type="project" value="TreeGrafter"/>
</dbReference>
<evidence type="ECO:0000256" key="1">
    <source>
        <dbReference type="ARBA" id="ARBA00004383"/>
    </source>
</evidence>
<keyword evidence="6 11" id="KW-0812">Transmembrane</keyword>
<keyword evidence="9 11" id="KW-0472">Membrane</keyword>
<dbReference type="PANTHER" id="PTHR33446:SF2">
    <property type="entry name" value="PROTEIN TONB"/>
    <property type="match status" value="1"/>
</dbReference>
<accession>A0A5M6CNS2</accession>
<dbReference type="InterPro" id="IPR037682">
    <property type="entry name" value="TonB_C"/>
</dbReference>
<dbReference type="Pfam" id="PF03544">
    <property type="entry name" value="TonB_C"/>
    <property type="match status" value="1"/>
</dbReference>
<dbReference type="EMBL" id="VWSH01000001">
    <property type="protein sequence ID" value="KAA5536784.1"/>
    <property type="molecule type" value="Genomic_DNA"/>
</dbReference>
<dbReference type="InterPro" id="IPR051045">
    <property type="entry name" value="TonB-dependent_transducer"/>
</dbReference>
<keyword evidence="3" id="KW-0813">Transport</keyword>
<evidence type="ECO:0000256" key="11">
    <source>
        <dbReference type="SAM" id="Phobius"/>
    </source>
</evidence>
<dbReference type="GO" id="GO:0098797">
    <property type="term" value="C:plasma membrane protein complex"/>
    <property type="evidence" value="ECO:0007669"/>
    <property type="project" value="TreeGrafter"/>
</dbReference>
<feature type="transmembrane region" description="Helical" evidence="11">
    <location>
        <begin position="36"/>
        <end position="56"/>
    </location>
</feature>
<dbReference type="PANTHER" id="PTHR33446">
    <property type="entry name" value="PROTEIN TONB-RELATED"/>
    <property type="match status" value="1"/>
</dbReference>
<comment type="caution">
    <text evidence="13">The sequence shown here is derived from an EMBL/GenBank/DDBJ whole genome shotgun (WGS) entry which is preliminary data.</text>
</comment>
<evidence type="ECO:0000256" key="4">
    <source>
        <dbReference type="ARBA" id="ARBA00022475"/>
    </source>
</evidence>
<reference evidence="13 14" key="1">
    <citation type="submission" date="2019-09" db="EMBL/GenBank/DDBJ databases">
        <title>Genome sequence and assembly of Taibaiella sp.</title>
        <authorList>
            <person name="Chhetri G."/>
        </authorList>
    </citation>
    <scope>NUCLEOTIDE SEQUENCE [LARGE SCALE GENOMIC DNA]</scope>
    <source>
        <strain evidence="13 14">KVB11</strain>
    </source>
</reference>
<comment type="similarity">
    <text evidence="2">Belongs to the TonB family.</text>
</comment>
<dbReference type="GO" id="GO:0055085">
    <property type="term" value="P:transmembrane transport"/>
    <property type="evidence" value="ECO:0007669"/>
    <property type="project" value="InterPro"/>
</dbReference>
<feature type="compositionally biased region" description="Basic and acidic residues" evidence="10">
    <location>
        <begin position="111"/>
        <end position="129"/>
    </location>
</feature>
<evidence type="ECO:0000256" key="5">
    <source>
        <dbReference type="ARBA" id="ARBA00022519"/>
    </source>
</evidence>
<name>A0A5M6CNS2_9BACT</name>
<evidence type="ECO:0000256" key="8">
    <source>
        <dbReference type="ARBA" id="ARBA00022989"/>
    </source>
</evidence>
<comment type="subcellular location">
    <subcellularLocation>
        <location evidence="1">Cell inner membrane</location>
        <topology evidence="1">Single-pass membrane protein</topology>
        <orientation evidence="1">Periplasmic side</orientation>
    </subcellularLocation>
</comment>
<dbReference type="PROSITE" id="PS52015">
    <property type="entry name" value="TONB_CTD"/>
    <property type="match status" value="1"/>
</dbReference>
<feature type="region of interest" description="Disordered" evidence="10">
    <location>
        <begin position="75"/>
        <end position="106"/>
    </location>
</feature>
<dbReference type="RefSeq" id="WP_150031361.1">
    <property type="nucleotide sequence ID" value="NZ_VWSH01000001.1"/>
</dbReference>
<dbReference type="Proteomes" id="UP000323632">
    <property type="component" value="Unassembled WGS sequence"/>
</dbReference>
<evidence type="ECO:0000256" key="9">
    <source>
        <dbReference type="ARBA" id="ARBA00023136"/>
    </source>
</evidence>
<keyword evidence="7" id="KW-0653">Protein transport</keyword>
<feature type="region of interest" description="Disordered" evidence="10">
    <location>
        <begin position="111"/>
        <end position="130"/>
    </location>
</feature>
<dbReference type="InterPro" id="IPR006260">
    <property type="entry name" value="TonB/TolA_C"/>
</dbReference>
<sequence length="273" mass="29533">MDINKILNADYLDILFEGRNKQYGGYELRKKYKRRAAIAGIISVLTVGGLFAGTMIKLPEPKVAELPPITDVKLAEAPPVDPHRPPPPPPPPAPPPVKPTVKFTPPVIKKNEEVREDEKPEPPKPEENKVVGAAKVEGSDDPNAIDPGLSKASGTGNAPVEAAPVEDKIFTSVEQTAEFPGGMAALQKYLANNIKFPTQAREDGLSGRAILQFVVDKDGSITNIVVQRDVPGSGFGKEATRVVSGMPKWKPGRQNGQAVRMYYTLPVTFKLDQ</sequence>
<evidence type="ECO:0000256" key="6">
    <source>
        <dbReference type="ARBA" id="ARBA00022692"/>
    </source>
</evidence>
<organism evidence="13 14">
    <name type="scientific">Taibaiella lutea</name>
    <dbReference type="NCBI Taxonomy" id="2608001"/>
    <lineage>
        <taxon>Bacteria</taxon>
        <taxon>Pseudomonadati</taxon>
        <taxon>Bacteroidota</taxon>
        <taxon>Chitinophagia</taxon>
        <taxon>Chitinophagales</taxon>
        <taxon>Chitinophagaceae</taxon>
        <taxon>Taibaiella</taxon>
    </lineage>
</organism>
<dbReference type="AlphaFoldDB" id="A0A5M6CNS2"/>
<evidence type="ECO:0000256" key="3">
    <source>
        <dbReference type="ARBA" id="ARBA00022448"/>
    </source>
</evidence>
<dbReference type="Gene3D" id="3.30.1150.10">
    <property type="match status" value="1"/>
</dbReference>
<evidence type="ECO:0000313" key="14">
    <source>
        <dbReference type="Proteomes" id="UP000323632"/>
    </source>
</evidence>
<dbReference type="SUPFAM" id="SSF74653">
    <property type="entry name" value="TolA/TonB C-terminal domain"/>
    <property type="match status" value="1"/>
</dbReference>
<evidence type="ECO:0000256" key="7">
    <source>
        <dbReference type="ARBA" id="ARBA00022927"/>
    </source>
</evidence>